<sequence>MIWQILRNKRSARKYAAIGGGALLAIIVAIVLIGKPTSPASAPPDGGTVYEAEDQFYSGGVASASSYLNNFAAEGDRVVFTVNMPSTGNVDVMLNYANDTGSDKTLNVYVNGVFAIPATLPDTGGTEKWKKKAESLTLRKGLNTISYQYDSGNSGGVNLDSLSIVGGLPLADRGATVSYQELEAEDGKTNAEVLAPSREYLTVQSESSGRQAVKLTNTGHYVEWTAPQTANSIVIRYSMPDAAEGGGDQKTLSLYVNGTKAQELPLTSRYAWTYGTYPYNDDPSTGEGHHFYDESRFLVSDIPAGATVKLQKDAGDDAANYTIDLIDLEQVDDAYAMPDNFVSVTDFGAVANDDGDDTGAIQDAISGAVLKGKAGVWIPEGTFLLSDHLIVGNVHVRGAGMWRTTLQGTNGKGGFFGRDSNVRVTDLTVAGDSVYRYDSGDDPAFVGNFGPGSLIQNVWVEHMKVGIWLNAGTDGLYMVGGRIHDTWADGVNFHAGVKNTTISHFNVRNTGDDAFAMWSAGMADENNTFRYNTAQIPVLANGFALYGGTNNKVLDNIAADTVTASAGITISTRDFGGTLPISGTTEVRRNTLIRTGGLERNWNTTFGALWIYADNHPITEPIIVSDMQILDSTYDAVKLSLDKTITGVAFHNVVINGAGAYGLNFDHVSGTGNFEGVTISGAASGGVNNSGGQYTIVKGEGNSGW</sequence>
<evidence type="ECO:0000259" key="2">
    <source>
        <dbReference type="PROSITE" id="PS51175"/>
    </source>
</evidence>
<proteinExistence type="predicted"/>
<dbReference type="GO" id="GO:0016787">
    <property type="term" value="F:hydrolase activity"/>
    <property type="evidence" value="ECO:0007669"/>
    <property type="project" value="UniProtKB-KW"/>
</dbReference>
<dbReference type="InterPro" id="IPR012334">
    <property type="entry name" value="Pectin_lyas_fold"/>
</dbReference>
<protein>
    <submittedName>
        <fullName evidence="3">Glycosyl hydrolase family 28-related protein</fullName>
    </submittedName>
</protein>
<evidence type="ECO:0000313" key="4">
    <source>
        <dbReference type="Proteomes" id="UP001596108"/>
    </source>
</evidence>
<dbReference type="InterPro" id="IPR055149">
    <property type="entry name" value="Agl_cat_D2"/>
</dbReference>
<dbReference type="EMBL" id="JBHSNC010000054">
    <property type="protein sequence ID" value="MFC5531407.1"/>
    <property type="molecule type" value="Genomic_DNA"/>
</dbReference>
<dbReference type="CDD" id="cd14490">
    <property type="entry name" value="CBM6-CBM35-CBM36_like_1"/>
    <property type="match status" value="1"/>
</dbReference>
<keyword evidence="4" id="KW-1185">Reference proteome</keyword>
<dbReference type="Proteomes" id="UP001596108">
    <property type="component" value="Unassembled WGS sequence"/>
</dbReference>
<dbReference type="SUPFAM" id="SSF51126">
    <property type="entry name" value="Pectin lyase-like"/>
    <property type="match status" value="1"/>
</dbReference>
<evidence type="ECO:0000256" key="1">
    <source>
        <dbReference type="SAM" id="Phobius"/>
    </source>
</evidence>
<dbReference type="RefSeq" id="WP_378113369.1">
    <property type="nucleotide sequence ID" value="NZ_JBHSNC010000054.1"/>
</dbReference>
<dbReference type="InterPro" id="IPR005084">
    <property type="entry name" value="CBM6"/>
</dbReference>
<evidence type="ECO:0000313" key="3">
    <source>
        <dbReference type="EMBL" id="MFC5531407.1"/>
    </source>
</evidence>
<feature type="domain" description="CBM6" evidence="2">
    <location>
        <begin position="48"/>
        <end position="165"/>
    </location>
</feature>
<reference evidence="4" key="1">
    <citation type="journal article" date="2019" name="Int. J. Syst. Evol. Microbiol.">
        <title>The Global Catalogue of Microorganisms (GCM) 10K type strain sequencing project: providing services to taxonomists for standard genome sequencing and annotation.</title>
        <authorList>
            <consortium name="The Broad Institute Genomics Platform"/>
            <consortium name="The Broad Institute Genome Sequencing Center for Infectious Disease"/>
            <person name="Wu L."/>
            <person name="Ma J."/>
        </authorList>
    </citation>
    <scope>NUCLEOTIDE SEQUENCE [LARGE SCALE GENOMIC DNA]</scope>
    <source>
        <strain evidence="4">CGMCC 1.18578</strain>
    </source>
</reference>
<name>A0ABW0R6C5_9BACL</name>
<dbReference type="InterPro" id="IPR011050">
    <property type="entry name" value="Pectin_lyase_fold/virulence"/>
</dbReference>
<dbReference type="InterPro" id="IPR008979">
    <property type="entry name" value="Galactose-bd-like_sf"/>
</dbReference>
<keyword evidence="1" id="KW-1133">Transmembrane helix</keyword>
<organism evidence="3 4">
    <name type="scientific">Cohnella yongneupensis</name>
    <dbReference type="NCBI Taxonomy" id="425006"/>
    <lineage>
        <taxon>Bacteria</taxon>
        <taxon>Bacillati</taxon>
        <taxon>Bacillota</taxon>
        <taxon>Bacilli</taxon>
        <taxon>Bacillales</taxon>
        <taxon>Paenibacillaceae</taxon>
        <taxon>Cohnella</taxon>
    </lineage>
</organism>
<dbReference type="Pfam" id="PF22816">
    <property type="entry name" value="CatAgl_D2"/>
    <property type="match status" value="1"/>
</dbReference>
<dbReference type="Gene3D" id="2.60.120.260">
    <property type="entry name" value="Galactose-binding domain-like"/>
    <property type="match status" value="2"/>
</dbReference>
<keyword evidence="3" id="KW-0378">Hydrolase</keyword>
<keyword evidence="1" id="KW-0812">Transmembrane</keyword>
<keyword evidence="1" id="KW-0472">Membrane</keyword>
<accession>A0ABW0R6C5</accession>
<gene>
    <name evidence="3" type="ORF">ACFPQ4_18465</name>
</gene>
<dbReference type="InterPro" id="IPR006626">
    <property type="entry name" value="PbH1"/>
</dbReference>
<dbReference type="SMART" id="SM00710">
    <property type="entry name" value="PbH1"/>
    <property type="match status" value="8"/>
</dbReference>
<dbReference type="SUPFAM" id="SSF49785">
    <property type="entry name" value="Galactose-binding domain-like"/>
    <property type="match status" value="1"/>
</dbReference>
<dbReference type="Gene3D" id="2.160.20.10">
    <property type="entry name" value="Single-stranded right-handed beta-helix, Pectin lyase-like"/>
    <property type="match status" value="1"/>
</dbReference>
<comment type="caution">
    <text evidence="3">The sequence shown here is derived from an EMBL/GenBank/DDBJ whole genome shotgun (WGS) entry which is preliminary data.</text>
</comment>
<dbReference type="PROSITE" id="PS51175">
    <property type="entry name" value="CBM6"/>
    <property type="match status" value="1"/>
</dbReference>
<feature type="transmembrane region" description="Helical" evidence="1">
    <location>
        <begin position="15"/>
        <end position="34"/>
    </location>
</feature>
<dbReference type="InterPro" id="IPR033801">
    <property type="entry name" value="CBM6-CBM35-CBM36-like_1"/>
</dbReference>
<dbReference type="Pfam" id="PF22815">
    <property type="entry name" value="CatAgl_D1"/>
    <property type="match status" value="1"/>
</dbReference>